<feature type="region of interest" description="Disordered" evidence="1">
    <location>
        <begin position="1"/>
        <end position="42"/>
    </location>
</feature>
<protein>
    <submittedName>
        <fullName evidence="2">Uncharacterized protein</fullName>
    </submittedName>
</protein>
<keyword evidence="3" id="KW-1185">Reference proteome</keyword>
<dbReference type="OrthoDB" id="1912835at2"/>
<proteinExistence type="predicted"/>
<evidence type="ECO:0000256" key="1">
    <source>
        <dbReference type="SAM" id="MobiDB-lite"/>
    </source>
</evidence>
<sequence length="131" mass="15262">MSLSINNDYAKKTYTPIPTSTQKRTNDDEEKIQKKKKQQIVSEKEGKYYSTYAIDENGKKTLLNKIPVEQVEKKKTSKISMKSNKTKSCDYKKVGNTIIAALKYKQNLHAENNNEKPFQDLMDILKYSREF</sequence>
<accession>A0A1M6UDG9</accession>
<evidence type="ECO:0000313" key="3">
    <source>
        <dbReference type="Proteomes" id="UP000184310"/>
    </source>
</evidence>
<dbReference type="EMBL" id="FQZB01000023">
    <property type="protein sequence ID" value="SHK67264.1"/>
    <property type="molecule type" value="Genomic_DNA"/>
</dbReference>
<dbReference type="Proteomes" id="UP000184310">
    <property type="component" value="Unassembled WGS sequence"/>
</dbReference>
<dbReference type="RefSeq" id="WP_072993071.1">
    <property type="nucleotide sequence ID" value="NZ_FQZB01000023.1"/>
</dbReference>
<evidence type="ECO:0000313" key="2">
    <source>
        <dbReference type="EMBL" id="SHK67264.1"/>
    </source>
</evidence>
<name>A0A1M6UDG9_9CLOT</name>
<organism evidence="2 3">
    <name type="scientific">Clostridium cavendishii DSM 21758</name>
    <dbReference type="NCBI Taxonomy" id="1121302"/>
    <lineage>
        <taxon>Bacteria</taxon>
        <taxon>Bacillati</taxon>
        <taxon>Bacillota</taxon>
        <taxon>Clostridia</taxon>
        <taxon>Eubacteriales</taxon>
        <taxon>Clostridiaceae</taxon>
        <taxon>Clostridium</taxon>
    </lineage>
</organism>
<reference evidence="2 3" key="1">
    <citation type="submission" date="2016-11" db="EMBL/GenBank/DDBJ databases">
        <authorList>
            <person name="Jaros S."/>
            <person name="Januszkiewicz K."/>
            <person name="Wedrychowicz H."/>
        </authorList>
    </citation>
    <scope>NUCLEOTIDE SEQUENCE [LARGE SCALE GENOMIC DNA]</scope>
    <source>
        <strain evidence="2 3">DSM 21758</strain>
    </source>
</reference>
<dbReference type="AlphaFoldDB" id="A0A1M6UDG9"/>
<gene>
    <name evidence="2" type="ORF">SAMN02745163_04236</name>
</gene>